<gene>
    <name evidence="1" type="ORF">BT96DRAFT_960560</name>
</gene>
<keyword evidence="2" id="KW-1185">Reference proteome</keyword>
<organism evidence="1 2">
    <name type="scientific">Gymnopus androsaceus JB14</name>
    <dbReference type="NCBI Taxonomy" id="1447944"/>
    <lineage>
        <taxon>Eukaryota</taxon>
        <taxon>Fungi</taxon>
        <taxon>Dikarya</taxon>
        <taxon>Basidiomycota</taxon>
        <taxon>Agaricomycotina</taxon>
        <taxon>Agaricomycetes</taxon>
        <taxon>Agaricomycetidae</taxon>
        <taxon>Agaricales</taxon>
        <taxon>Marasmiineae</taxon>
        <taxon>Omphalotaceae</taxon>
        <taxon>Gymnopus</taxon>
    </lineage>
</organism>
<evidence type="ECO:0000313" key="1">
    <source>
        <dbReference type="EMBL" id="KAE9386534.1"/>
    </source>
</evidence>
<sequence length="256" mass="28557">MTLFFKHVVNIDFEEGGLFGPTSGYYCTVEQQGCLALHGHAIICVKKRLSPQEIKDCILDQSSPFQKDLLAYLESVRIGEFLTGSKESVQENIAAAEATPSYITPECTLPIPPPPTCDDCTKENCATCLTYSKWFLKYQHTIDNLAKFESSCLNNNFKQYKARFPRECFPESVVDPDTGHISLKKGEKWLNDVSPALTYLVHGNTDVTSLMSGTAIKAAVVYIADYITKTGLKTHVVFDCIRAIFDKSTEPPIYKT</sequence>
<dbReference type="Proteomes" id="UP000799118">
    <property type="component" value="Unassembled WGS sequence"/>
</dbReference>
<evidence type="ECO:0000313" key="2">
    <source>
        <dbReference type="Proteomes" id="UP000799118"/>
    </source>
</evidence>
<accession>A0A6A4GMV7</accession>
<name>A0A6A4GMV7_9AGAR</name>
<dbReference type="EMBL" id="ML769870">
    <property type="protein sequence ID" value="KAE9386534.1"/>
    <property type="molecule type" value="Genomic_DNA"/>
</dbReference>
<dbReference type="AlphaFoldDB" id="A0A6A4GMV7"/>
<proteinExistence type="predicted"/>
<reference evidence="1" key="1">
    <citation type="journal article" date="2019" name="Environ. Microbiol.">
        <title>Fungal ecological strategies reflected in gene transcription - a case study of two litter decomposers.</title>
        <authorList>
            <person name="Barbi F."/>
            <person name="Kohler A."/>
            <person name="Barry K."/>
            <person name="Baskaran P."/>
            <person name="Daum C."/>
            <person name="Fauchery L."/>
            <person name="Ihrmark K."/>
            <person name="Kuo A."/>
            <person name="LaButti K."/>
            <person name="Lipzen A."/>
            <person name="Morin E."/>
            <person name="Grigoriev I.V."/>
            <person name="Henrissat B."/>
            <person name="Lindahl B."/>
            <person name="Martin F."/>
        </authorList>
    </citation>
    <scope>NUCLEOTIDE SEQUENCE</scope>
    <source>
        <strain evidence="1">JB14</strain>
    </source>
</reference>
<dbReference type="OrthoDB" id="3229882at2759"/>
<protein>
    <submittedName>
        <fullName evidence="1">Uncharacterized protein</fullName>
    </submittedName>
</protein>